<sequence>MEERETEEVGGRSNWKNTATVSAASLPPCIGVTLHHSACRAKRNLKTQLKGTLNNISIRI</sequence>
<protein>
    <submittedName>
        <fullName evidence="1">Uncharacterized protein</fullName>
    </submittedName>
</protein>
<proteinExistence type="predicted"/>
<organism evidence="1 2">
    <name type="scientific">Rangifer tarandus platyrhynchus</name>
    <name type="common">Svalbard reindeer</name>
    <dbReference type="NCBI Taxonomy" id="3082113"/>
    <lineage>
        <taxon>Eukaryota</taxon>
        <taxon>Metazoa</taxon>
        <taxon>Chordata</taxon>
        <taxon>Craniata</taxon>
        <taxon>Vertebrata</taxon>
        <taxon>Euteleostomi</taxon>
        <taxon>Mammalia</taxon>
        <taxon>Eutheria</taxon>
        <taxon>Laurasiatheria</taxon>
        <taxon>Artiodactyla</taxon>
        <taxon>Ruminantia</taxon>
        <taxon>Pecora</taxon>
        <taxon>Cervidae</taxon>
        <taxon>Odocoileinae</taxon>
        <taxon>Rangifer</taxon>
    </lineage>
</organism>
<evidence type="ECO:0000313" key="1">
    <source>
        <dbReference type="EMBL" id="CAM9898854.1"/>
    </source>
</evidence>
<gene>
    <name evidence="1" type="ORF">MRATA1EN22A_LOCUS9051</name>
</gene>
<dbReference type="EMBL" id="OX596086">
    <property type="protein sequence ID" value="CAM9898854.1"/>
    <property type="molecule type" value="Genomic_DNA"/>
</dbReference>
<accession>A0AC59YQZ0</accession>
<name>A0AC59YQZ0_RANTA</name>
<reference evidence="1" key="2">
    <citation type="submission" date="2025-03" db="EMBL/GenBank/DDBJ databases">
        <authorList>
            <consortium name="ELIXIR-Norway"/>
            <consortium name="Elixir Norway"/>
        </authorList>
    </citation>
    <scope>NUCLEOTIDE SEQUENCE</scope>
</reference>
<reference evidence="1" key="1">
    <citation type="submission" date="2023-05" db="EMBL/GenBank/DDBJ databases">
        <authorList>
            <consortium name="ELIXIR-Norway"/>
        </authorList>
    </citation>
    <scope>NUCLEOTIDE SEQUENCE</scope>
</reference>
<evidence type="ECO:0000313" key="2">
    <source>
        <dbReference type="Proteomes" id="UP001162501"/>
    </source>
</evidence>
<dbReference type="Proteomes" id="UP001162501">
    <property type="component" value="Chromosome 2"/>
</dbReference>